<dbReference type="Proteomes" id="UP000662637">
    <property type="component" value="Unassembled WGS sequence"/>
</dbReference>
<reference evidence="3 4" key="1">
    <citation type="submission" date="2019-04" db="EMBL/GenBank/DDBJ databases">
        <authorList>
            <person name="Alioto T."/>
            <person name="Alioto T."/>
        </authorList>
    </citation>
    <scope>NUCLEOTIDE SEQUENCE [LARGE SCALE GENOMIC DNA]</scope>
</reference>
<reference evidence="2" key="2">
    <citation type="submission" date="2020-08" db="EMBL/GenBank/DDBJ databases">
        <authorList>
            <person name="Shumante A."/>
            <person name="Zimin A.V."/>
            <person name="Puiu D."/>
            <person name="Salzberg S.L."/>
        </authorList>
    </citation>
    <scope>NUCLEOTIDE SEQUENCE</scope>
    <source>
        <strain evidence="2">WC2-LM</strain>
        <tissue evidence="2">Liver</tissue>
    </source>
</reference>
<dbReference type="AlphaFoldDB" id="A0A5E4AF49"/>
<accession>A0A5E4AF49</accession>
<evidence type="ECO:0000313" key="4">
    <source>
        <dbReference type="Proteomes" id="UP000335636"/>
    </source>
</evidence>
<keyword evidence="4" id="KW-1185">Reference proteome</keyword>
<dbReference type="EMBL" id="WJEC01000006">
    <property type="protein sequence ID" value="KAF7487406.1"/>
    <property type="molecule type" value="Genomic_DNA"/>
</dbReference>
<dbReference type="EMBL" id="CABDUW010000057">
    <property type="protein sequence ID" value="VTJ55914.1"/>
    <property type="molecule type" value="Genomic_DNA"/>
</dbReference>
<proteinExistence type="predicted"/>
<gene>
    <name evidence="2" type="ORF">GHT09_000220</name>
    <name evidence="3" type="ORF">MONAX_5E020972</name>
</gene>
<evidence type="ECO:0000313" key="3">
    <source>
        <dbReference type="EMBL" id="VTJ55914.1"/>
    </source>
</evidence>
<organism evidence="3 4">
    <name type="scientific">Marmota monax</name>
    <name type="common">Woodchuck</name>
    <dbReference type="NCBI Taxonomy" id="9995"/>
    <lineage>
        <taxon>Eukaryota</taxon>
        <taxon>Metazoa</taxon>
        <taxon>Chordata</taxon>
        <taxon>Craniata</taxon>
        <taxon>Vertebrata</taxon>
        <taxon>Euteleostomi</taxon>
        <taxon>Mammalia</taxon>
        <taxon>Eutheria</taxon>
        <taxon>Euarchontoglires</taxon>
        <taxon>Glires</taxon>
        <taxon>Rodentia</taxon>
        <taxon>Sciuromorpha</taxon>
        <taxon>Sciuridae</taxon>
        <taxon>Xerinae</taxon>
        <taxon>Marmotini</taxon>
        <taxon>Marmota</taxon>
    </lineage>
</organism>
<sequence>MRTHVNNEELYESNIVTSASPAFTPASVLPRRHRAVCSAGSAIPWARQHSDSSLRSSRASIYQLLDHRLAEQPQRQETMGAESRKKHSDFVELGVPGAAVGVG</sequence>
<name>A0A5E4AF49_MARMO</name>
<evidence type="ECO:0000256" key="1">
    <source>
        <dbReference type="SAM" id="MobiDB-lite"/>
    </source>
</evidence>
<evidence type="ECO:0000313" key="2">
    <source>
        <dbReference type="EMBL" id="KAF7487406.1"/>
    </source>
</evidence>
<feature type="region of interest" description="Disordered" evidence="1">
    <location>
        <begin position="71"/>
        <end position="90"/>
    </location>
</feature>
<dbReference type="Proteomes" id="UP000335636">
    <property type="component" value="Unassembled WGS sequence"/>
</dbReference>
<protein>
    <submittedName>
        <fullName evidence="3">Uncharacterized protein</fullName>
    </submittedName>
</protein>